<keyword evidence="3" id="KW-1185">Reference proteome</keyword>
<feature type="compositionally biased region" description="Low complexity" evidence="1">
    <location>
        <begin position="99"/>
        <end position="123"/>
    </location>
</feature>
<feature type="compositionally biased region" description="Low complexity" evidence="1">
    <location>
        <begin position="58"/>
        <end position="70"/>
    </location>
</feature>
<dbReference type="RefSeq" id="XP_056505641.1">
    <property type="nucleotide sequence ID" value="XM_056639884.1"/>
</dbReference>
<gene>
    <name evidence="2" type="ORF">N7469_000964</name>
</gene>
<dbReference type="PANTHER" id="PTHR38887">
    <property type="entry name" value="CHROMOSOME 21, WHOLE GENOME SHOTGUN SEQUENCE"/>
    <property type="match status" value="1"/>
</dbReference>
<dbReference type="AlphaFoldDB" id="A0A9W9PF65"/>
<sequence>MSDQKSNNPFEDLDRHYAEQEMHNRGLPSYSSAVGNSALETSGISDSKNGHKESMDYSSLPEVVVPESSSNDVPAPLAVASRSTSGGAPSPYRGPSPGAPQYQSSPYQSPPQNQGPPQLQNAPYSGSTSEYFGSAPNPGAPQYPGAPAYQGPPPAAPNYSPSQYPEGPQDIGAPQYSGLSPGAPQYPPSQYPGGPQDVGTPQYFGGPGFQGPPFAGQPQDTNASQYQGGPPNGAPMPFYQEGSPYQGGMQSPGGPPLPLSQNRIIAIPAIDSTPGSPFIRGYVPMLERYNIPKGAFLKFLDSLNETVMTNPPMQVLEVTGGILKSVPILFPLHWLGSAFNGIASFTEGERSKGRSDQAIKQANKEIFASHGLKAELANLDALAYLAKIPILDASGKIDKKTPLVRHLADLSKKSPDDLSGSQGQELEMELQMQRLQALQPWISDIELDVKPMTGKSRLTRLNSALKKYNNPRRRDRFNESQAGDGKDRFRKCLWLVIRETDST</sequence>
<comment type="caution">
    <text evidence="2">The sequence shown here is derived from an EMBL/GenBank/DDBJ whole genome shotgun (WGS) entry which is preliminary data.</text>
</comment>
<evidence type="ECO:0000256" key="1">
    <source>
        <dbReference type="SAM" id="MobiDB-lite"/>
    </source>
</evidence>
<dbReference type="EMBL" id="JAPQKT010000001">
    <property type="protein sequence ID" value="KAJ5242637.1"/>
    <property type="molecule type" value="Genomic_DNA"/>
</dbReference>
<proteinExistence type="predicted"/>
<feature type="compositionally biased region" description="Low complexity" evidence="1">
    <location>
        <begin position="135"/>
        <end position="149"/>
    </location>
</feature>
<evidence type="ECO:0000313" key="2">
    <source>
        <dbReference type="EMBL" id="KAJ5242637.1"/>
    </source>
</evidence>
<dbReference type="OrthoDB" id="3068835at2759"/>
<protein>
    <submittedName>
        <fullName evidence="2">Uncharacterized protein</fullName>
    </submittedName>
</protein>
<dbReference type="GeneID" id="81379051"/>
<organism evidence="2 3">
    <name type="scientific">Penicillium citrinum</name>
    <dbReference type="NCBI Taxonomy" id="5077"/>
    <lineage>
        <taxon>Eukaryota</taxon>
        <taxon>Fungi</taxon>
        <taxon>Dikarya</taxon>
        <taxon>Ascomycota</taxon>
        <taxon>Pezizomycotina</taxon>
        <taxon>Eurotiomycetes</taxon>
        <taxon>Eurotiomycetidae</taxon>
        <taxon>Eurotiales</taxon>
        <taxon>Aspergillaceae</taxon>
        <taxon>Penicillium</taxon>
    </lineage>
</organism>
<reference evidence="2" key="1">
    <citation type="submission" date="2022-11" db="EMBL/GenBank/DDBJ databases">
        <authorList>
            <person name="Petersen C."/>
        </authorList>
    </citation>
    <scope>NUCLEOTIDE SEQUENCE</scope>
    <source>
        <strain evidence="2">IBT 23319</strain>
    </source>
</reference>
<evidence type="ECO:0000313" key="3">
    <source>
        <dbReference type="Proteomes" id="UP001147733"/>
    </source>
</evidence>
<feature type="region of interest" description="Disordered" evidence="1">
    <location>
        <begin position="1"/>
        <end position="256"/>
    </location>
</feature>
<reference evidence="2" key="2">
    <citation type="journal article" date="2023" name="IMA Fungus">
        <title>Comparative genomic study of the Penicillium genus elucidates a diverse pangenome and 15 lateral gene transfer events.</title>
        <authorList>
            <person name="Petersen C."/>
            <person name="Sorensen T."/>
            <person name="Nielsen M.R."/>
            <person name="Sondergaard T.E."/>
            <person name="Sorensen J.L."/>
            <person name="Fitzpatrick D.A."/>
            <person name="Frisvad J.C."/>
            <person name="Nielsen K.L."/>
        </authorList>
    </citation>
    <scope>NUCLEOTIDE SEQUENCE</scope>
    <source>
        <strain evidence="2">IBT 23319</strain>
    </source>
</reference>
<feature type="compositionally biased region" description="Basic and acidic residues" evidence="1">
    <location>
        <begin position="12"/>
        <end position="24"/>
    </location>
</feature>
<dbReference type="Proteomes" id="UP001147733">
    <property type="component" value="Unassembled WGS sequence"/>
</dbReference>
<name>A0A9W9PF65_PENCI</name>
<dbReference type="InterPro" id="IPR053221">
    <property type="entry name" value="Burnettramic_acid_biosynth"/>
</dbReference>
<dbReference type="PANTHER" id="PTHR38887:SF1">
    <property type="entry name" value="RAS MODIFICATION PROTEIN ERF4"/>
    <property type="match status" value="1"/>
</dbReference>
<accession>A0A9W9PF65</accession>
<feature type="compositionally biased region" description="Polar residues" evidence="1">
    <location>
        <begin position="29"/>
        <end position="47"/>
    </location>
</feature>